<evidence type="ECO:0000313" key="2">
    <source>
        <dbReference type="EMBL" id="CAD8340332.1"/>
    </source>
</evidence>
<dbReference type="GO" id="GO:0005794">
    <property type="term" value="C:Golgi apparatus"/>
    <property type="evidence" value="ECO:0007669"/>
    <property type="project" value="TreeGrafter"/>
</dbReference>
<dbReference type="AlphaFoldDB" id="A0A7R9ZQD4"/>
<dbReference type="InterPro" id="IPR005069">
    <property type="entry name" value="Nucl-diP-sugar_transferase"/>
</dbReference>
<accession>A0A7R9ZQD4</accession>
<dbReference type="PANTHER" id="PTHR47032:SF1">
    <property type="entry name" value="UDP-D-XYLOSE:L-FUCOSE ALPHA-1,3-D-XYLOSYLTRANSFERASE-RELATED"/>
    <property type="match status" value="1"/>
</dbReference>
<sequence length="234" mass="27027">MAKVICVQLVSALHYNLLFQDVDIVWYKHPLEYFQSPDKMGDSDFDVFFQDDGGHSTRYAPYSANSGFYYVKHNDRTQYFLTSLLLAGDLILKTDSHQQALIALLSEHVSLYGLKVKIMSRDTPEFPGGYHYHQASKRYMKSFFAKEVDPYIFHMSWTKNKDNKLLFFQQMGDWYVNEQCVHQKVDDVAIDDGGTFVSTCCSAEALIECHYRDKPSIVQCKSSPPIDKGHGSWW</sequence>
<evidence type="ECO:0000259" key="1">
    <source>
        <dbReference type="Pfam" id="PF03407"/>
    </source>
</evidence>
<name>A0A7R9ZQD4_9STRA</name>
<protein>
    <recommendedName>
        <fullName evidence="1">Nucleotide-diphospho-sugar transferase domain-containing protein</fullName>
    </recommendedName>
</protein>
<dbReference type="EMBL" id="HBEF01020201">
    <property type="protein sequence ID" value="CAD8340332.1"/>
    <property type="molecule type" value="Transcribed_RNA"/>
</dbReference>
<reference evidence="2" key="1">
    <citation type="submission" date="2021-01" db="EMBL/GenBank/DDBJ databases">
        <authorList>
            <person name="Corre E."/>
            <person name="Pelletier E."/>
            <person name="Niang G."/>
            <person name="Scheremetjew M."/>
            <person name="Finn R."/>
            <person name="Kale V."/>
            <person name="Holt S."/>
            <person name="Cochrane G."/>
            <person name="Meng A."/>
            <person name="Brown T."/>
            <person name="Cohen L."/>
        </authorList>
    </citation>
    <scope>NUCLEOTIDE SEQUENCE</scope>
    <source>
        <strain evidence="2">CCMP3328</strain>
    </source>
</reference>
<dbReference type="Pfam" id="PF03407">
    <property type="entry name" value="Nucleotid_trans"/>
    <property type="match status" value="1"/>
</dbReference>
<feature type="domain" description="Nucleotide-diphospho-sugar transferase" evidence="1">
    <location>
        <begin position="3"/>
        <end position="166"/>
    </location>
</feature>
<gene>
    <name evidence="2" type="ORF">CAUS1442_LOCUS12465</name>
</gene>
<organism evidence="2">
    <name type="scientific">Craspedostauros australis</name>
    <dbReference type="NCBI Taxonomy" id="1486917"/>
    <lineage>
        <taxon>Eukaryota</taxon>
        <taxon>Sar</taxon>
        <taxon>Stramenopiles</taxon>
        <taxon>Ochrophyta</taxon>
        <taxon>Bacillariophyta</taxon>
        <taxon>Bacillariophyceae</taxon>
        <taxon>Bacillariophycidae</taxon>
        <taxon>Naviculales</taxon>
        <taxon>Naviculaceae</taxon>
        <taxon>Craspedostauros</taxon>
    </lineage>
</organism>
<dbReference type="InterPro" id="IPR052636">
    <property type="entry name" value="UDP-D-xylose:L-fucose_XylT"/>
</dbReference>
<dbReference type="GO" id="GO:0016757">
    <property type="term" value="F:glycosyltransferase activity"/>
    <property type="evidence" value="ECO:0007669"/>
    <property type="project" value="TreeGrafter"/>
</dbReference>
<proteinExistence type="predicted"/>
<dbReference type="PANTHER" id="PTHR47032">
    <property type="entry name" value="UDP-D-XYLOSE:L-FUCOSE ALPHA-1,3-D-XYLOSYLTRANSFERASE-RELATED"/>
    <property type="match status" value="1"/>
</dbReference>